<dbReference type="NCBIfam" id="TIGR01560">
    <property type="entry name" value="put_DNA_pack"/>
    <property type="match status" value="1"/>
</dbReference>
<dbReference type="KEGG" id="nar:Saro_0652"/>
<dbReference type="eggNOG" id="ENOG5032HUF">
    <property type="taxonomic scope" value="Bacteria"/>
</dbReference>
<reference evidence="2" key="1">
    <citation type="submission" date="2006-01" db="EMBL/GenBank/DDBJ databases">
        <title>Complete sequence of Novosphingobium aromaticivorans DSM 12444.</title>
        <authorList>
            <consortium name="US DOE Joint Genome Institute"/>
            <person name="Copeland A."/>
            <person name="Lucas S."/>
            <person name="Lapidus A."/>
            <person name="Barry K."/>
            <person name="Detter J.C."/>
            <person name="Glavina T."/>
            <person name="Hammon N."/>
            <person name="Israni S."/>
            <person name="Pitluck S."/>
            <person name="Chain P."/>
            <person name="Malfatti S."/>
            <person name="Shin M."/>
            <person name="Vergez L."/>
            <person name="Schmutz J."/>
            <person name="Larimer F."/>
            <person name="Land M."/>
            <person name="Kyrpides N."/>
            <person name="Ivanova N."/>
            <person name="Fredrickson J."/>
            <person name="Balkwill D."/>
            <person name="Romine M.F."/>
            <person name="Richardson P."/>
        </authorList>
    </citation>
    <scope>NUCLEOTIDE SEQUENCE [LARGE SCALE GENOMIC DNA]</scope>
    <source>
        <strain evidence="2">ATCC 700278 / DSM 12444 / CCUG 56034 / CIP 105152 / NBRC 16084 / F199</strain>
    </source>
</reference>
<dbReference type="InterPro" id="IPR021146">
    <property type="entry name" value="Phage_gp6-like_head-tail"/>
</dbReference>
<sequence>MGLTLIAASAAAPVDLEEVKRWCKIEVDDDDAIVEMLIAAASELVQNFIGKAITEQLWLITLPAFADTVELEPGPVVEVTAVRYLDEDRIEQILDPAIYIEDTISAPARLVRDPDQSWPATASPTVPNVVSIEFTTGPEEADPRVKAAIMATVAQWYDNRIPGALPAGVTAMLQPMRRMVL</sequence>
<accession>Q2GAM4</accession>
<evidence type="ECO:0000313" key="2">
    <source>
        <dbReference type="Proteomes" id="UP000009134"/>
    </source>
</evidence>
<organism evidence="1 2">
    <name type="scientific">Novosphingobium aromaticivorans (strain ATCC 700278 / DSM 12444 / CCUG 56034 / CIP 105152 / NBRC 16084 / F199)</name>
    <dbReference type="NCBI Taxonomy" id="279238"/>
    <lineage>
        <taxon>Bacteria</taxon>
        <taxon>Pseudomonadati</taxon>
        <taxon>Pseudomonadota</taxon>
        <taxon>Alphaproteobacteria</taxon>
        <taxon>Sphingomonadales</taxon>
        <taxon>Sphingomonadaceae</taxon>
        <taxon>Novosphingobium</taxon>
    </lineage>
</organism>
<dbReference type="Pfam" id="PF05135">
    <property type="entry name" value="Phage_connect_1"/>
    <property type="match status" value="1"/>
</dbReference>
<dbReference type="InterPro" id="IPR006450">
    <property type="entry name" value="Phage_HK97_gp6-like"/>
</dbReference>
<dbReference type="NCBIfam" id="TIGR02215">
    <property type="entry name" value="phage_chp_gp8"/>
    <property type="match status" value="1"/>
</dbReference>
<keyword evidence="2" id="KW-1185">Reference proteome</keyword>
<evidence type="ECO:0008006" key="3">
    <source>
        <dbReference type="Google" id="ProtNLM"/>
    </source>
</evidence>
<dbReference type="Proteomes" id="UP000009134">
    <property type="component" value="Chromosome"/>
</dbReference>
<dbReference type="HOGENOM" id="CLU_085951_0_1_5"/>
<evidence type="ECO:0000313" key="1">
    <source>
        <dbReference type="EMBL" id="ABD25099.1"/>
    </source>
</evidence>
<dbReference type="Gene3D" id="1.10.3230.30">
    <property type="entry name" value="Phage gp6-like head-tail connector protein"/>
    <property type="match status" value="1"/>
</dbReference>
<dbReference type="EMBL" id="CP000248">
    <property type="protein sequence ID" value="ABD25099.1"/>
    <property type="molecule type" value="Genomic_DNA"/>
</dbReference>
<protein>
    <recommendedName>
        <fullName evidence="3">PhiE125 gp8 family phage protein</fullName>
    </recommendedName>
</protein>
<dbReference type="RefSeq" id="WP_011444313.1">
    <property type="nucleotide sequence ID" value="NC_007794.1"/>
</dbReference>
<name>Q2GAM4_NOVAD</name>
<dbReference type="InterPro" id="IPR011738">
    <property type="entry name" value="Phage_CHP"/>
</dbReference>
<dbReference type="CDD" id="cd08054">
    <property type="entry name" value="gp6"/>
    <property type="match status" value="1"/>
</dbReference>
<dbReference type="AlphaFoldDB" id="Q2GAM4"/>
<gene>
    <name evidence="1" type="ordered locus">Saro_0652</name>
</gene>
<dbReference type="STRING" id="279238.Saro_0652"/>
<proteinExistence type="predicted"/>